<dbReference type="EMBL" id="GBXM01081095">
    <property type="protein sequence ID" value="JAH27482.1"/>
    <property type="molecule type" value="Transcribed_RNA"/>
</dbReference>
<accession>A0A0E9RF97</accession>
<protein>
    <submittedName>
        <fullName evidence="1">Uncharacterized protein</fullName>
    </submittedName>
</protein>
<dbReference type="AlphaFoldDB" id="A0A0E9RF97"/>
<evidence type="ECO:0000313" key="1">
    <source>
        <dbReference type="EMBL" id="JAH27482.1"/>
    </source>
</evidence>
<organism evidence="1">
    <name type="scientific">Anguilla anguilla</name>
    <name type="common">European freshwater eel</name>
    <name type="synonym">Muraena anguilla</name>
    <dbReference type="NCBI Taxonomy" id="7936"/>
    <lineage>
        <taxon>Eukaryota</taxon>
        <taxon>Metazoa</taxon>
        <taxon>Chordata</taxon>
        <taxon>Craniata</taxon>
        <taxon>Vertebrata</taxon>
        <taxon>Euteleostomi</taxon>
        <taxon>Actinopterygii</taxon>
        <taxon>Neopterygii</taxon>
        <taxon>Teleostei</taxon>
        <taxon>Anguilliformes</taxon>
        <taxon>Anguillidae</taxon>
        <taxon>Anguilla</taxon>
    </lineage>
</organism>
<name>A0A0E9RF97_ANGAN</name>
<reference evidence="1" key="2">
    <citation type="journal article" date="2015" name="Fish Shellfish Immunol.">
        <title>Early steps in the European eel (Anguilla anguilla)-Vibrio vulnificus interaction in the gills: Role of the RtxA13 toxin.</title>
        <authorList>
            <person name="Callol A."/>
            <person name="Pajuelo D."/>
            <person name="Ebbesson L."/>
            <person name="Teles M."/>
            <person name="MacKenzie S."/>
            <person name="Amaro C."/>
        </authorList>
    </citation>
    <scope>NUCLEOTIDE SEQUENCE</scope>
</reference>
<reference evidence="1" key="1">
    <citation type="submission" date="2014-11" db="EMBL/GenBank/DDBJ databases">
        <authorList>
            <person name="Amaro Gonzalez C."/>
        </authorList>
    </citation>
    <scope>NUCLEOTIDE SEQUENCE</scope>
</reference>
<proteinExistence type="predicted"/>
<sequence>MTSADNCRFPAFTISCGFNKDFLRGIRC</sequence>